<dbReference type="GeneID" id="18919423"/>
<sequence length="223" mass="24910">MPPNRPIERSLPWNDLRSAGSIKGLSIEETEALRGAIPDAAEHYFPKNAPWSEQSAKDIVAFLEGIAKKLPFLQRYKNAWPAEGCMRRCLTQRRGVMRKTQNQPEPKPSNSVPLRRPTRGLNAAQPAAPRRNRQIPQMPAPVVSPMVHSGAPNGEAFVRAFLLSTHPAMDHLTFVFIHHGVIDGVCLEVLAKRSEKEQKNFLQTDLGLNAMQALVIRRALSEM</sequence>
<dbReference type="KEGG" id="pco:PHACADRAFT_266503"/>
<feature type="non-terminal residue" evidence="2">
    <location>
        <position position="223"/>
    </location>
</feature>
<dbReference type="InParanoid" id="K5VAU8"/>
<protein>
    <submittedName>
        <fullName evidence="2">Uncharacterized protein</fullName>
    </submittedName>
</protein>
<dbReference type="RefSeq" id="XP_007403245.1">
    <property type="nucleotide sequence ID" value="XM_007403183.1"/>
</dbReference>
<evidence type="ECO:0000313" key="3">
    <source>
        <dbReference type="Proteomes" id="UP000008370"/>
    </source>
</evidence>
<gene>
    <name evidence="2" type="ORF">PHACADRAFT_266503</name>
</gene>
<name>K5VAU8_PHACS</name>
<dbReference type="AlphaFoldDB" id="K5VAU8"/>
<dbReference type="OrthoDB" id="2804468at2759"/>
<dbReference type="Proteomes" id="UP000008370">
    <property type="component" value="Unassembled WGS sequence"/>
</dbReference>
<dbReference type="EMBL" id="JH931312">
    <property type="protein sequence ID" value="EKM48203.1"/>
    <property type="molecule type" value="Genomic_DNA"/>
</dbReference>
<evidence type="ECO:0000256" key="1">
    <source>
        <dbReference type="SAM" id="MobiDB-lite"/>
    </source>
</evidence>
<feature type="compositionally biased region" description="Polar residues" evidence="1">
    <location>
        <begin position="99"/>
        <end position="112"/>
    </location>
</feature>
<feature type="region of interest" description="Disordered" evidence="1">
    <location>
        <begin position="95"/>
        <end position="131"/>
    </location>
</feature>
<organism evidence="2 3">
    <name type="scientific">Phanerochaete carnosa (strain HHB-10118-sp)</name>
    <name type="common">White-rot fungus</name>
    <name type="synonym">Peniophora carnosa</name>
    <dbReference type="NCBI Taxonomy" id="650164"/>
    <lineage>
        <taxon>Eukaryota</taxon>
        <taxon>Fungi</taxon>
        <taxon>Dikarya</taxon>
        <taxon>Basidiomycota</taxon>
        <taxon>Agaricomycotina</taxon>
        <taxon>Agaricomycetes</taxon>
        <taxon>Polyporales</taxon>
        <taxon>Phanerochaetaceae</taxon>
        <taxon>Phanerochaete</taxon>
    </lineage>
</organism>
<proteinExistence type="predicted"/>
<evidence type="ECO:0000313" key="2">
    <source>
        <dbReference type="EMBL" id="EKM48203.1"/>
    </source>
</evidence>
<reference evidence="2 3" key="1">
    <citation type="journal article" date="2012" name="BMC Genomics">
        <title>Comparative genomics of the white-rot fungi, Phanerochaete carnosa and P. chrysosporium, to elucidate the genetic basis of the distinct wood types they colonize.</title>
        <authorList>
            <person name="Suzuki H."/>
            <person name="MacDonald J."/>
            <person name="Syed K."/>
            <person name="Salamov A."/>
            <person name="Hori C."/>
            <person name="Aerts A."/>
            <person name="Henrissat B."/>
            <person name="Wiebenga A."/>
            <person name="vanKuyk P.A."/>
            <person name="Barry K."/>
            <person name="Lindquist E."/>
            <person name="LaButti K."/>
            <person name="Lapidus A."/>
            <person name="Lucas S."/>
            <person name="Coutinho P."/>
            <person name="Gong Y."/>
            <person name="Samejima M."/>
            <person name="Mahadevan R."/>
            <person name="Abou-Zaid M."/>
            <person name="de Vries R.P."/>
            <person name="Igarashi K."/>
            <person name="Yadav J.S."/>
            <person name="Grigoriev I.V."/>
            <person name="Master E.R."/>
        </authorList>
    </citation>
    <scope>NUCLEOTIDE SEQUENCE [LARGE SCALE GENOMIC DNA]</scope>
    <source>
        <strain evidence="2 3">HHB-10118-sp</strain>
    </source>
</reference>
<dbReference type="HOGENOM" id="CLU_073363_0_0_1"/>
<keyword evidence="3" id="KW-1185">Reference proteome</keyword>
<accession>K5VAU8</accession>
<feature type="compositionally biased region" description="Low complexity" evidence="1">
    <location>
        <begin position="122"/>
        <end position="131"/>
    </location>
</feature>